<dbReference type="EMBL" id="GBXM01023835">
    <property type="protein sequence ID" value="JAH84742.1"/>
    <property type="molecule type" value="Transcribed_RNA"/>
</dbReference>
<sequence>MEALFCVPNVSVKWQIMLQRASVKGSVENDRCSIASGLS</sequence>
<accession>A0A0E9W333</accession>
<dbReference type="AlphaFoldDB" id="A0A0E9W333"/>
<name>A0A0E9W333_ANGAN</name>
<organism evidence="1">
    <name type="scientific">Anguilla anguilla</name>
    <name type="common">European freshwater eel</name>
    <name type="synonym">Muraena anguilla</name>
    <dbReference type="NCBI Taxonomy" id="7936"/>
    <lineage>
        <taxon>Eukaryota</taxon>
        <taxon>Metazoa</taxon>
        <taxon>Chordata</taxon>
        <taxon>Craniata</taxon>
        <taxon>Vertebrata</taxon>
        <taxon>Euteleostomi</taxon>
        <taxon>Actinopterygii</taxon>
        <taxon>Neopterygii</taxon>
        <taxon>Teleostei</taxon>
        <taxon>Anguilliformes</taxon>
        <taxon>Anguillidae</taxon>
        <taxon>Anguilla</taxon>
    </lineage>
</organism>
<proteinExistence type="predicted"/>
<reference evidence="1" key="2">
    <citation type="journal article" date="2015" name="Fish Shellfish Immunol.">
        <title>Early steps in the European eel (Anguilla anguilla)-Vibrio vulnificus interaction in the gills: Role of the RtxA13 toxin.</title>
        <authorList>
            <person name="Callol A."/>
            <person name="Pajuelo D."/>
            <person name="Ebbesson L."/>
            <person name="Teles M."/>
            <person name="MacKenzie S."/>
            <person name="Amaro C."/>
        </authorList>
    </citation>
    <scope>NUCLEOTIDE SEQUENCE</scope>
</reference>
<evidence type="ECO:0000313" key="1">
    <source>
        <dbReference type="EMBL" id="JAH84742.1"/>
    </source>
</evidence>
<protein>
    <submittedName>
        <fullName evidence="1">Uncharacterized protein</fullName>
    </submittedName>
</protein>
<reference evidence="1" key="1">
    <citation type="submission" date="2014-11" db="EMBL/GenBank/DDBJ databases">
        <authorList>
            <person name="Amaro Gonzalez C."/>
        </authorList>
    </citation>
    <scope>NUCLEOTIDE SEQUENCE</scope>
</reference>